<dbReference type="AlphaFoldDB" id="A0A8H2NUY5"/>
<dbReference type="PANTHER" id="PTHR33930:SF2">
    <property type="entry name" value="BLR3452 PROTEIN"/>
    <property type="match status" value="1"/>
</dbReference>
<organism evidence="2 3">
    <name type="scientific">Pseudomonas fluorescens</name>
    <dbReference type="NCBI Taxonomy" id="294"/>
    <lineage>
        <taxon>Bacteria</taxon>
        <taxon>Pseudomonadati</taxon>
        <taxon>Pseudomonadota</taxon>
        <taxon>Gammaproteobacteria</taxon>
        <taxon>Pseudomonadales</taxon>
        <taxon>Pseudomonadaceae</taxon>
        <taxon>Pseudomonas</taxon>
    </lineage>
</organism>
<gene>
    <name evidence="2" type="ORF">PS900_04171</name>
</gene>
<dbReference type="Pfam" id="PF02627">
    <property type="entry name" value="CMD"/>
    <property type="match status" value="1"/>
</dbReference>
<dbReference type="GO" id="GO:0051920">
    <property type="term" value="F:peroxiredoxin activity"/>
    <property type="evidence" value="ECO:0007669"/>
    <property type="project" value="InterPro"/>
</dbReference>
<feature type="domain" description="Carboxymuconolactone decarboxylase-like" evidence="1">
    <location>
        <begin position="39"/>
        <end position="99"/>
    </location>
</feature>
<dbReference type="InterPro" id="IPR003779">
    <property type="entry name" value="CMD-like"/>
</dbReference>
<dbReference type="SUPFAM" id="SSF69118">
    <property type="entry name" value="AhpD-like"/>
    <property type="match status" value="1"/>
</dbReference>
<dbReference type="PANTHER" id="PTHR33930">
    <property type="entry name" value="ALKYL HYDROPEROXIDE REDUCTASE AHPD"/>
    <property type="match status" value="1"/>
</dbReference>
<dbReference type="RefSeq" id="WP_219098065.1">
    <property type="nucleotide sequence ID" value="NZ_CABVHR010000004.1"/>
</dbReference>
<accession>A0A8H2NUY5</accession>
<name>A0A8H2NUY5_PSEFL</name>
<reference evidence="2 3" key="1">
    <citation type="submission" date="2019-09" db="EMBL/GenBank/DDBJ databases">
        <authorList>
            <person name="Chandra G."/>
            <person name="Truman W A."/>
        </authorList>
    </citation>
    <scope>NUCLEOTIDE SEQUENCE [LARGE SCALE GENOMIC DNA]</scope>
    <source>
        <strain evidence="2">PS900</strain>
    </source>
</reference>
<evidence type="ECO:0000313" key="3">
    <source>
        <dbReference type="Proteomes" id="UP000325723"/>
    </source>
</evidence>
<evidence type="ECO:0000313" key="2">
    <source>
        <dbReference type="EMBL" id="VVP27247.1"/>
    </source>
</evidence>
<evidence type="ECO:0000259" key="1">
    <source>
        <dbReference type="Pfam" id="PF02627"/>
    </source>
</evidence>
<comment type="caution">
    <text evidence="2">The sequence shown here is derived from an EMBL/GenBank/DDBJ whole genome shotgun (WGS) entry which is preliminary data.</text>
</comment>
<dbReference type="InterPro" id="IPR029032">
    <property type="entry name" value="AhpD-like"/>
</dbReference>
<protein>
    <recommendedName>
        <fullName evidence="1">Carboxymuconolactone decarboxylase-like domain-containing protein</fullName>
    </recommendedName>
</protein>
<dbReference type="Gene3D" id="1.20.1290.10">
    <property type="entry name" value="AhpD-like"/>
    <property type="match status" value="1"/>
</dbReference>
<dbReference type="EMBL" id="CABVIE010000013">
    <property type="protein sequence ID" value="VVP27247.1"/>
    <property type="molecule type" value="Genomic_DNA"/>
</dbReference>
<proteinExistence type="predicted"/>
<dbReference type="Proteomes" id="UP000325723">
    <property type="component" value="Unassembled WGS sequence"/>
</dbReference>
<sequence length="133" mass="14532">MPLNQSKPFTPTCDAMRDAGNWNPAWDTLAELDAEWIEKFLAMAVHPLRNDVLAPKTIELISIAVDASCTHLYAPGVRRHIRKALELGASIEEVLAVLQLTSVLGIHSMAVGAPMLIEEAQKLAVNGPMQTTY</sequence>